<reference evidence="1 2" key="1">
    <citation type="submission" date="2015-11" db="EMBL/GenBank/DDBJ databases">
        <title>Exploring the genomic traits of fungus-feeding bacterial genus Collimonas.</title>
        <authorList>
            <person name="Song C."/>
            <person name="Schmidt R."/>
            <person name="de Jager V."/>
            <person name="Krzyzanowska D."/>
            <person name="Jongedijk E."/>
            <person name="Cankar K."/>
            <person name="Beekwilder J."/>
            <person name="van Veen A."/>
            <person name="de Boer W."/>
            <person name="van Veen J.A."/>
            <person name="Garbeva P."/>
        </authorList>
    </citation>
    <scope>NUCLEOTIDE SEQUENCE [LARGE SCALE GENOMIC DNA]</scope>
    <source>
        <strain evidence="1 2">Ter91</strain>
    </source>
</reference>
<dbReference type="KEGG" id="cpra:CPter91_4683"/>
<dbReference type="AlphaFoldDB" id="A0A127QBI3"/>
<evidence type="ECO:0000313" key="2">
    <source>
        <dbReference type="Proteomes" id="UP000074561"/>
    </source>
</evidence>
<dbReference type="Proteomes" id="UP000074561">
    <property type="component" value="Chromosome"/>
</dbReference>
<organism evidence="1 2">
    <name type="scientific">Collimonas pratensis</name>
    <dbReference type="NCBI Taxonomy" id="279113"/>
    <lineage>
        <taxon>Bacteria</taxon>
        <taxon>Pseudomonadati</taxon>
        <taxon>Pseudomonadota</taxon>
        <taxon>Betaproteobacteria</taxon>
        <taxon>Burkholderiales</taxon>
        <taxon>Oxalobacteraceae</taxon>
        <taxon>Collimonas</taxon>
    </lineage>
</organism>
<protein>
    <submittedName>
        <fullName evidence="1">Uncharacterized protein</fullName>
    </submittedName>
</protein>
<gene>
    <name evidence="1" type="ORF">CPter91_4683</name>
</gene>
<accession>A0A127QBI3</accession>
<proteinExistence type="predicted"/>
<dbReference type="EMBL" id="CP013234">
    <property type="protein sequence ID" value="AMP06982.1"/>
    <property type="molecule type" value="Genomic_DNA"/>
</dbReference>
<name>A0A127QBI3_9BURK</name>
<sequence length="83" mass="9013">MHANHTNALFATLSGNILKVSKPGAGAIEIPINDCAIHTKLSGVHLHGGPYFQIGPLTSDELMMLRHLGVREPNLELIDIVRH</sequence>
<evidence type="ECO:0000313" key="1">
    <source>
        <dbReference type="EMBL" id="AMP06982.1"/>
    </source>
</evidence>
<dbReference type="PATRIC" id="fig|279113.9.peg.4640"/>
<dbReference type="RefSeq" id="WP_061943972.1">
    <property type="nucleotide sequence ID" value="NZ_CP013234.1"/>
</dbReference>
<dbReference type="OrthoDB" id="8779633at2"/>